<feature type="region of interest" description="Disordered" evidence="11">
    <location>
        <begin position="322"/>
        <end position="416"/>
    </location>
</feature>
<keyword evidence="4" id="KW-0328">Glycosyltransferase</keyword>
<comment type="subcellular location">
    <subcellularLocation>
        <location evidence="1">Golgi apparatus membrane</location>
        <topology evidence="1">Single-pass type II membrane protein</topology>
    </subcellularLocation>
</comment>
<evidence type="ECO:0000256" key="11">
    <source>
        <dbReference type="SAM" id="MobiDB-lite"/>
    </source>
</evidence>
<dbReference type="PANTHER" id="PTHR11214:SF85">
    <property type="entry name" value="BETA-1,3-GALACTOSYLTRANSFERASE 12-RELATED"/>
    <property type="match status" value="1"/>
</dbReference>
<feature type="region of interest" description="Disordered" evidence="11">
    <location>
        <begin position="287"/>
        <end position="306"/>
    </location>
</feature>
<evidence type="ECO:0000256" key="10">
    <source>
        <dbReference type="ARBA" id="ARBA00023136"/>
    </source>
</evidence>
<feature type="compositionally biased region" description="Low complexity" evidence="11">
    <location>
        <begin position="72"/>
        <end position="82"/>
    </location>
</feature>
<dbReference type="SUPFAM" id="SSF53448">
    <property type="entry name" value="Nucleotide-diphospho-sugar transferases"/>
    <property type="match status" value="1"/>
</dbReference>
<dbReference type="OrthoDB" id="592847at2759"/>
<feature type="compositionally biased region" description="Polar residues" evidence="11">
    <location>
        <begin position="35"/>
        <end position="44"/>
    </location>
</feature>
<dbReference type="GO" id="GO:0000139">
    <property type="term" value="C:Golgi membrane"/>
    <property type="evidence" value="ECO:0007669"/>
    <property type="project" value="UniProtKB-SubCell"/>
</dbReference>
<dbReference type="GO" id="GO:0008378">
    <property type="term" value="F:galactosyltransferase activity"/>
    <property type="evidence" value="ECO:0007669"/>
    <property type="project" value="TreeGrafter"/>
</dbReference>
<feature type="compositionally biased region" description="Gly residues" evidence="11">
    <location>
        <begin position="8"/>
        <end position="18"/>
    </location>
</feature>
<feature type="compositionally biased region" description="Low complexity" evidence="11">
    <location>
        <begin position="330"/>
        <end position="343"/>
    </location>
</feature>
<keyword evidence="10" id="KW-0472">Membrane</keyword>
<keyword evidence="13" id="KW-1185">Reference proteome</keyword>
<name>A0A9W6C0N8_9CHLO</name>
<proteinExistence type="inferred from homology"/>
<evidence type="ECO:0000313" key="12">
    <source>
        <dbReference type="EMBL" id="GLC60966.1"/>
    </source>
</evidence>
<keyword evidence="5" id="KW-0808">Transferase</keyword>
<organism evidence="12 13">
    <name type="scientific">Pleodorina starrii</name>
    <dbReference type="NCBI Taxonomy" id="330485"/>
    <lineage>
        <taxon>Eukaryota</taxon>
        <taxon>Viridiplantae</taxon>
        <taxon>Chlorophyta</taxon>
        <taxon>core chlorophytes</taxon>
        <taxon>Chlorophyceae</taxon>
        <taxon>CS clade</taxon>
        <taxon>Chlamydomonadales</taxon>
        <taxon>Volvocaceae</taxon>
        <taxon>Pleodorina</taxon>
    </lineage>
</organism>
<evidence type="ECO:0000256" key="7">
    <source>
        <dbReference type="ARBA" id="ARBA00022968"/>
    </source>
</evidence>
<keyword evidence="8" id="KW-1133">Transmembrane helix</keyword>
<keyword evidence="6" id="KW-0812">Transmembrane</keyword>
<protein>
    <submittedName>
        <fullName evidence="12">Uncharacterized protein</fullName>
    </submittedName>
</protein>
<feature type="region of interest" description="Disordered" evidence="11">
    <location>
        <begin position="1"/>
        <end position="100"/>
    </location>
</feature>
<dbReference type="Gene3D" id="3.90.550.50">
    <property type="match status" value="1"/>
</dbReference>
<evidence type="ECO:0000256" key="8">
    <source>
        <dbReference type="ARBA" id="ARBA00022989"/>
    </source>
</evidence>
<comment type="similarity">
    <text evidence="3">Belongs to the glycosyltransferase 31 family.</text>
</comment>
<comment type="pathway">
    <text evidence="2">Protein modification; protein glycosylation.</text>
</comment>
<accession>A0A9W6C0N8</accession>
<dbReference type="AlphaFoldDB" id="A0A9W6C0N8"/>
<evidence type="ECO:0000256" key="5">
    <source>
        <dbReference type="ARBA" id="ARBA00022679"/>
    </source>
</evidence>
<evidence type="ECO:0000256" key="2">
    <source>
        <dbReference type="ARBA" id="ARBA00004922"/>
    </source>
</evidence>
<evidence type="ECO:0000313" key="13">
    <source>
        <dbReference type="Proteomes" id="UP001165080"/>
    </source>
</evidence>
<feature type="compositionally biased region" description="Gly residues" evidence="11">
    <location>
        <begin position="369"/>
        <end position="416"/>
    </location>
</feature>
<keyword evidence="7" id="KW-0735">Signal-anchor</keyword>
<evidence type="ECO:0000256" key="3">
    <source>
        <dbReference type="ARBA" id="ARBA00008661"/>
    </source>
</evidence>
<keyword evidence="9" id="KW-0333">Golgi apparatus</keyword>
<dbReference type="Pfam" id="PF01762">
    <property type="entry name" value="Galactosyl_T"/>
    <property type="match status" value="1"/>
</dbReference>
<evidence type="ECO:0000256" key="9">
    <source>
        <dbReference type="ARBA" id="ARBA00023034"/>
    </source>
</evidence>
<dbReference type="Proteomes" id="UP001165080">
    <property type="component" value="Unassembled WGS sequence"/>
</dbReference>
<evidence type="ECO:0000256" key="1">
    <source>
        <dbReference type="ARBA" id="ARBA00004323"/>
    </source>
</evidence>
<gene>
    <name evidence="12" type="primary">PLEST002544</name>
    <name evidence="12" type="ORF">PLESTB_001700800</name>
</gene>
<dbReference type="InterPro" id="IPR029044">
    <property type="entry name" value="Nucleotide-diphossugar_trans"/>
</dbReference>
<evidence type="ECO:0000256" key="4">
    <source>
        <dbReference type="ARBA" id="ARBA00022676"/>
    </source>
</evidence>
<evidence type="ECO:0000256" key="6">
    <source>
        <dbReference type="ARBA" id="ARBA00022692"/>
    </source>
</evidence>
<feature type="compositionally biased region" description="Pro residues" evidence="11">
    <location>
        <begin position="86"/>
        <end position="100"/>
    </location>
</feature>
<dbReference type="EMBL" id="BRXU01000040">
    <property type="protein sequence ID" value="GLC60966.1"/>
    <property type="molecule type" value="Genomic_DNA"/>
</dbReference>
<reference evidence="12 13" key="1">
    <citation type="journal article" date="2023" name="Commun. Biol.">
        <title>Reorganization of the ancestral sex-determining regions during the evolution of trioecy in Pleodorina starrii.</title>
        <authorList>
            <person name="Takahashi K."/>
            <person name="Suzuki S."/>
            <person name="Kawai-Toyooka H."/>
            <person name="Yamamoto K."/>
            <person name="Hamaji T."/>
            <person name="Ootsuki R."/>
            <person name="Yamaguchi H."/>
            <person name="Kawachi M."/>
            <person name="Higashiyama T."/>
            <person name="Nozaki H."/>
        </authorList>
    </citation>
    <scope>NUCLEOTIDE SEQUENCE [LARGE SCALE GENOMIC DNA]</scope>
    <source>
        <strain evidence="12 13">NIES-4479</strain>
    </source>
</reference>
<comment type="caution">
    <text evidence="12">The sequence shown here is derived from an EMBL/GenBank/DDBJ whole genome shotgun (WGS) entry which is preliminary data.</text>
</comment>
<sequence>MYDSDGGVVDGGGGSGGGGRRRGFLLGLWGPRSGSGDTNTNSAKPKSHPKDPHIPLQPTSYRDNGSIGAGGSPSSSPSSRSGGQPGLPPCSSPSPSSPAPLPSRWRLWPLLVTSLLAVALLQGQLWVRTRELGDLRAEVGGAVVEALRERELQAGRDEVQAQVQALIRAVKGELAAAAQAWARERERQGRGDSRTTAAAAAAVAADGAAGSAAAVVAASAAPPPPPLTVHLPPRLILRTFCQSAAAVTLAGGGPAAPVAAAAAAPPPPSAGMVAAVRQLCSGAGGAAGHDLEQRHHNQQRRQQQDGWASWWTSGGRLGRWLWPLPPRGCQTQQHQQRQQQQQQRLEVPAAELAALRGGGPRHGSKEGEGGNGDGGWSGATGGGGGGGDRGGGGGGIGGGGGGGGDRGGGGGGGRQEAGGPLVFVGIFTTHNPGGLPAADRKYDYALRRAAVRATWLGEHLRRGASAGNGGEGGGGGGGEVVVRFVAGEAGGDPAAEAALGREAEAHGDFLRLPGLQECYGCLTNKTRAFFATALAAFPSVRWLVKADDDVYLIPHRLPAAAEQWERIGAGYIGCMKHGRVIREESDRWYEPHHLLLGPSYTMYAYGSAYVLSAEAVRNVILKNYHHLRMLRNEDTAVGAWMLAHDVVFFEDTRLCSRECHPSALVVVESYCAGLCAPVEDMLTVHRNDACRTPHASPLPYTPAHPDHAAFDRLWV</sequence>
<dbReference type="PANTHER" id="PTHR11214">
    <property type="entry name" value="BETA-1,3-N-ACETYLGLUCOSAMINYLTRANSFERASE"/>
    <property type="match status" value="1"/>
</dbReference>
<dbReference type="InterPro" id="IPR002659">
    <property type="entry name" value="Glyco_trans_31"/>
</dbReference>